<dbReference type="GO" id="GO:0005813">
    <property type="term" value="C:centrosome"/>
    <property type="evidence" value="ECO:0007669"/>
    <property type="project" value="TreeGrafter"/>
</dbReference>
<dbReference type="GO" id="GO:0005829">
    <property type="term" value="C:cytosol"/>
    <property type="evidence" value="ECO:0007669"/>
    <property type="project" value="TreeGrafter"/>
</dbReference>
<accession>A0A091GZI9</accession>
<feature type="non-terminal residue" evidence="1">
    <location>
        <position position="76"/>
    </location>
</feature>
<dbReference type="GO" id="GO:0046599">
    <property type="term" value="P:regulation of centriole replication"/>
    <property type="evidence" value="ECO:0007669"/>
    <property type="project" value="TreeGrafter"/>
</dbReference>
<dbReference type="AlphaFoldDB" id="A0A091GZI9"/>
<dbReference type="Proteomes" id="UP000054064">
    <property type="component" value="Unassembled WGS sequence"/>
</dbReference>
<evidence type="ECO:0000313" key="1">
    <source>
        <dbReference type="EMBL" id="KFO88966.1"/>
    </source>
</evidence>
<protein>
    <submittedName>
        <fullName evidence="1">Uncharacterized protein</fullName>
    </submittedName>
</protein>
<dbReference type="GO" id="GO:0008017">
    <property type="term" value="F:microtubule binding"/>
    <property type="evidence" value="ECO:0007669"/>
    <property type="project" value="TreeGrafter"/>
</dbReference>
<reference evidence="1 2" key="1">
    <citation type="submission" date="2014-04" db="EMBL/GenBank/DDBJ databases">
        <title>Genome evolution of avian class.</title>
        <authorList>
            <person name="Zhang G."/>
            <person name="Li C."/>
        </authorList>
    </citation>
    <scope>NUCLEOTIDE SEQUENCE [LARGE SCALE GENOMIC DNA]</scope>
    <source>
        <strain evidence="1">BGI_N320</strain>
    </source>
</reference>
<proteinExistence type="predicted"/>
<evidence type="ECO:0000313" key="2">
    <source>
        <dbReference type="Proteomes" id="UP000054064"/>
    </source>
</evidence>
<feature type="non-terminal residue" evidence="1">
    <location>
        <position position="1"/>
    </location>
</feature>
<dbReference type="GO" id="GO:0005814">
    <property type="term" value="C:centriole"/>
    <property type="evidence" value="ECO:0007669"/>
    <property type="project" value="TreeGrafter"/>
</dbReference>
<dbReference type="PANTHER" id="PTHR21553:SF22">
    <property type="entry name" value="CENTROSOME-ASSOCIATED PROTEIN ALMS1"/>
    <property type="match status" value="1"/>
</dbReference>
<sequence length="76" mass="8491">SARDENVIPVGSASLRTPEKEELNIEERIPIYLRNLGIDQSPGTILMPFVPRGPIREVEFSPSELRTPKDSTDTLT</sequence>
<dbReference type="PANTHER" id="PTHR21553">
    <property type="entry name" value="ALMS1-RELATED"/>
    <property type="match status" value="1"/>
</dbReference>
<keyword evidence="2" id="KW-1185">Reference proteome</keyword>
<gene>
    <name evidence="1" type="ORF">N320_06150</name>
</gene>
<organism evidence="1 2">
    <name type="scientific">Buceros rhinoceros silvestris</name>
    <dbReference type="NCBI Taxonomy" id="175836"/>
    <lineage>
        <taxon>Eukaryota</taxon>
        <taxon>Metazoa</taxon>
        <taxon>Chordata</taxon>
        <taxon>Craniata</taxon>
        <taxon>Vertebrata</taxon>
        <taxon>Euteleostomi</taxon>
        <taxon>Archelosauria</taxon>
        <taxon>Archosauria</taxon>
        <taxon>Dinosauria</taxon>
        <taxon>Saurischia</taxon>
        <taxon>Theropoda</taxon>
        <taxon>Coelurosauria</taxon>
        <taxon>Aves</taxon>
        <taxon>Neognathae</taxon>
        <taxon>Neoaves</taxon>
        <taxon>Telluraves</taxon>
        <taxon>Coraciimorphae</taxon>
        <taxon>Bucerotiformes</taxon>
        <taxon>Bucerotidae</taxon>
        <taxon>Buceros</taxon>
    </lineage>
</organism>
<name>A0A091GZI9_BUCRH</name>
<dbReference type="EMBL" id="KL519000">
    <property type="protein sequence ID" value="KFO88966.1"/>
    <property type="molecule type" value="Genomic_DNA"/>
</dbReference>